<dbReference type="AlphaFoldDB" id="A0A183L0X9"/>
<evidence type="ECO:0000313" key="3">
    <source>
        <dbReference type="WBParaSite" id="SCUD_0002098101-mRNA-1"/>
    </source>
</evidence>
<dbReference type="Proteomes" id="UP000279833">
    <property type="component" value="Unassembled WGS sequence"/>
</dbReference>
<evidence type="ECO:0000313" key="1">
    <source>
        <dbReference type="EMBL" id="VDP73951.1"/>
    </source>
</evidence>
<protein>
    <submittedName>
        <fullName evidence="3">PPC domain-containing protein</fullName>
    </submittedName>
</protein>
<name>A0A183L0X9_9TREM</name>
<reference evidence="3" key="1">
    <citation type="submission" date="2016-06" db="UniProtKB">
        <authorList>
            <consortium name="WormBaseParasite"/>
        </authorList>
    </citation>
    <scope>IDENTIFICATION</scope>
</reference>
<keyword evidence="2" id="KW-1185">Reference proteome</keyword>
<accession>A0A183L0X9</accession>
<reference evidence="1 2" key="2">
    <citation type="submission" date="2018-11" db="EMBL/GenBank/DDBJ databases">
        <authorList>
            <consortium name="Pathogen Informatics"/>
        </authorList>
    </citation>
    <scope>NUCLEOTIDE SEQUENCE [LARGE SCALE GENOMIC DNA]</scope>
    <source>
        <strain evidence="1">Dakar</strain>
        <strain evidence="2">Dakar, Senegal</strain>
    </source>
</reference>
<dbReference type="WBParaSite" id="SCUD_0002098101-mRNA-1">
    <property type="protein sequence ID" value="SCUD_0002098101-mRNA-1"/>
    <property type="gene ID" value="SCUD_0002098101"/>
</dbReference>
<gene>
    <name evidence="1" type="ORF">SCUD_LOCUS20977</name>
</gene>
<organism evidence="3">
    <name type="scientific">Schistosoma curassoni</name>
    <dbReference type="NCBI Taxonomy" id="6186"/>
    <lineage>
        <taxon>Eukaryota</taxon>
        <taxon>Metazoa</taxon>
        <taxon>Spiralia</taxon>
        <taxon>Lophotrochozoa</taxon>
        <taxon>Platyhelminthes</taxon>
        <taxon>Trematoda</taxon>
        <taxon>Digenea</taxon>
        <taxon>Strigeidida</taxon>
        <taxon>Schistosomatoidea</taxon>
        <taxon>Schistosomatidae</taxon>
        <taxon>Schistosoma</taxon>
    </lineage>
</organism>
<dbReference type="EMBL" id="UZAK01045452">
    <property type="protein sequence ID" value="VDP73951.1"/>
    <property type="molecule type" value="Genomic_DNA"/>
</dbReference>
<sequence>MSADNLTITLVSPLAYKKLSVKKIYSNGVIGNFAAEVGLLSRNILIRGTEEPVVSSSVPKCPSDFSTDQFATHTCIIGSPDEQLGANEYGGHVHIGGPFVDSGAVKV</sequence>
<dbReference type="STRING" id="6186.A0A183L0X9"/>
<evidence type="ECO:0000313" key="2">
    <source>
        <dbReference type="Proteomes" id="UP000279833"/>
    </source>
</evidence>
<proteinExistence type="predicted"/>